<feature type="region of interest" description="Disordered" evidence="5">
    <location>
        <begin position="60"/>
        <end position="87"/>
    </location>
</feature>
<feature type="transmembrane region" description="Helical" evidence="6">
    <location>
        <begin position="208"/>
        <end position="227"/>
    </location>
</feature>
<dbReference type="GO" id="GO:0022857">
    <property type="term" value="F:transmembrane transporter activity"/>
    <property type="evidence" value="ECO:0007669"/>
    <property type="project" value="InterPro"/>
</dbReference>
<reference evidence="7 8" key="1">
    <citation type="submission" date="2023-10" db="EMBL/GenBank/DDBJ databases">
        <title>Draft genome sequence of Xylaria bambusicola isolate GMP-LS, the root and basal stem rot pathogen of sugarcane in Indonesia.</title>
        <authorList>
            <person name="Selvaraj P."/>
            <person name="Muralishankar V."/>
            <person name="Muruganantham S."/>
            <person name="Sp S."/>
            <person name="Haryani S."/>
            <person name="Lau K.J.X."/>
            <person name="Naqvi N.I."/>
        </authorList>
    </citation>
    <scope>NUCLEOTIDE SEQUENCE [LARGE SCALE GENOMIC DNA]</scope>
    <source>
        <strain evidence="7">GMP-LS</strain>
    </source>
</reference>
<protein>
    <submittedName>
        <fullName evidence="7">Uncharacterized protein</fullName>
    </submittedName>
</protein>
<feature type="transmembrane region" description="Helical" evidence="6">
    <location>
        <begin position="148"/>
        <end position="171"/>
    </location>
</feature>
<keyword evidence="8" id="KW-1185">Reference proteome</keyword>
<keyword evidence="2 6" id="KW-0812">Transmembrane</keyword>
<feature type="transmembrane region" description="Helical" evidence="6">
    <location>
        <begin position="351"/>
        <end position="369"/>
    </location>
</feature>
<comment type="subcellular location">
    <subcellularLocation>
        <location evidence="1">Membrane</location>
        <topology evidence="1">Multi-pass membrane protein</topology>
    </subcellularLocation>
</comment>
<feature type="transmembrane region" description="Helical" evidence="6">
    <location>
        <begin position="462"/>
        <end position="490"/>
    </location>
</feature>
<feature type="transmembrane region" description="Helical" evidence="6">
    <location>
        <begin position="183"/>
        <end position="201"/>
    </location>
</feature>
<evidence type="ECO:0000256" key="4">
    <source>
        <dbReference type="ARBA" id="ARBA00023136"/>
    </source>
</evidence>
<name>A0AAN7UMC9_9PEZI</name>
<evidence type="ECO:0000256" key="2">
    <source>
        <dbReference type="ARBA" id="ARBA00022692"/>
    </source>
</evidence>
<evidence type="ECO:0000313" key="7">
    <source>
        <dbReference type="EMBL" id="KAK5628334.1"/>
    </source>
</evidence>
<accession>A0AAN7UMC9</accession>
<feature type="transmembrane region" description="Helical" evidence="6">
    <location>
        <begin position="294"/>
        <end position="314"/>
    </location>
</feature>
<gene>
    <name evidence="7" type="ORF">RRF57_004049</name>
</gene>
<feature type="transmembrane region" description="Helical" evidence="6">
    <location>
        <begin position="233"/>
        <end position="259"/>
    </location>
</feature>
<dbReference type="PANTHER" id="PTHR23294">
    <property type="entry name" value="ET TRANSLATION PRODUCT-RELATED"/>
    <property type="match status" value="1"/>
</dbReference>
<proteinExistence type="predicted"/>
<feature type="compositionally biased region" description="Polar residues" evidence="5">
    <location>
        <begin position="66"/>
        <end position="82"/>
    </location>
</feature>
<keyword evidence="3 6" id="KW-1133">Transmembrane helix</keyword>
<dbReference type="EMBL" id="JAWHQM010000008">
    <property type="protein sequence ID" value="KAK5628334.1"/>
    <property type="molecule type" value="Genomic_DNA"/>
</dbReference>
<feature type="transmembrane region" description="Helical" evidence="6">
    <location>
        <begin position="532"/>
        <end position="551"/>
    </location>
</feature>
<feature type="transmembrane region" description="Helical" evidence="6">
    <location>
        <begin position="389"/>
        <end position="407"/>
    </location>
</feature>
<dbReference type="Gene3D" id="1.20.1250.20">
    <property type="entry name" value="MFS general substrate transporter like domains"/>
    <property type="match status" value="1"/>
</dbReference>
<evidence type="ECO:0000256" key="1">
    <source>
        <dbReference type="ARBA" id="ARBA00004141"/>
    </source>
</evidence>
<dbReference type="InterPro" id="IPR011701">
    <property type="entry name" value="MFS"/>
</dbReference>
<dbReference type="Proteomes" id="UP001305414">
    <property type="component" value="Unassembled WGS sequence"/>
</dbReference>
<evidence type="ECO:0000256" key="6">
    <source>
        <dbReference type="SAM" id="Phobius"/>
    </source>
</evidence>
<organism evidence="7 8">
    <name type="scientific">Xylaria bambusicola</name>
    <dbReference type="NCBI Taxonomy" id="326684"/>
    <lineage>
        <taxon>Eukaryota</taxon>
        <taxon>Fungi</taxon>
        <taxon>Dikarya</taxon>
        <taxon>Ascomycota</taxon>
        <taxon>Pezizomycotina</taxon>
        <taxon>Sordariomycetes</taxon>
        <taxon>Xylariomycetidae</taxon>
        <taxon>Xylariales</taxon>
        <taxon>Xylariaceae</taxon>
        <taxon>Xylaria</taxon>
    </lineage>
</organism>
<dbReference type="PANTHER" id="PTHR23294:SF59">
    <property type="entry name" value="UNC93-LIKE PROTEIN C922.05C"/>
    <property type="match status" value="1"/>
</dbReference>
<dbReference type="SUPFAM" id="SSF103473">
    <property type="entry name" value="MFS general substrate transporter"/>
    <property type="match status" value="1"/>
</dbReference>
<evidence type="ECO:0000256" key="5">
    <source>
        <dbReference type="SAM" id="MobiDB-lite"/>
    </source>
</evidence>
<dbReference type="AlphaFoldDB" id="A0AAN7UMC9"/>
<keyword evidence="4 6" id="KW-0472">Membrane</keyword>
<dbReference type="InterPro" id="IPR036259">
    <property type="entry name" value="MFS_trans_sf"/>
</dbReference>
<evidence type="ECO:0000256" key="3">
    <source>
        <dbReference type="ARBA" id="ARBA00022989"/>
    </source>
</evidence>
<feature type="transmembrane region" description="Helical" evidence="6">
    <location>
        <begin position="419"/>
        <end position="438"/>
    </location>
</feature>
<evidence type="ECO:0000313" key="8">
    <source>
        <dbReference type="Proteomes" id="UP001305414"/>
    </source>
</evidence>
<comment type="caution">
    <text evidence="7">The sequence shown here is derived from an EMBL/GenBank/DDBJ whole genome shotgun (WGS) entry which is preliminary data.</text>
</comment>
<dbReference type="Pfam" id="PF07690">
    <property type="entry name" value="MFS_1"/>
    <property type="match status" value="1"/>
</dbReference>
<dbReference type="InterPro" id="IPR051617">
    <property type="entry name" value="UNC-93-like_regulator"/>
</dbReference>
<sequence>MFHVIMIGSDGEHNVVKVALLDEHLRVLSPRSRIPECQKFVYYKPPDHMTSRLFHTFTDYGKTSDDGTPSDNMNVTKSTEPDNSVPLGAINQNEFTDAADKAAHTQKATGLQEQQVELETQTPSSWKHKRIKFGWINVPAYSSGPFQLVLLALIFLCGPGLFAAVVGLGGAGLGDPVPINNSYIANYASSAIIGFFAGPIVHRIGFSASLVVGAVGFAFYSATLLIYKTTQQAWILIFGGVILGTLSSFSWTAQGTMLLAYPLPSQKGKHISLNLTGFNTGASLGSISTNLSEATYITFIGIMALGIPLSLLILNIKHVVRSDGSQATLPGTVASWSGAFRNFFKRLVTDPHIIALFPMMFVSNFYLPYMFNDINLLRFNVRTRALNVVLFYTVGIPGAYFAGYVLDFKRLSQASRVKVGLAQLFVLFGAIFGGAYAWTDGTTRADTAAPNFHLIDCTERSFIAPIFLFLSFGFVHFVFQNSVYWFMTVLADRSSTAATSDFSGFFKSLQAVGAAISWRVSNEALAFNVDLAISAVLVLVAIVIAAPVMILRTRNDSSGP</sequence>
<dbReference type="GO" id="GO:0016020">
    <property type="term" value="C:membrane"/>
    <property type="evidence" value="ECO:0007669"/>
    <property type="project" value="UniProtKB-SubCell"/>
</dbReference>